<dbReference type="AlphaFoldDB" id="A0A9P3LLB3"/>
<dbReference type="PRINTS" id="PR00068">
    <property type="entry name" value="CUZNDISMTASE"/>
</dbReference>
<dbReference type="GO" id="GO:0005507">
    <property type="term" value="F:copper ion binding"/>
    <property type="evidence" value="ECO:0007669"/>
    <property type="project" value="InterPro"/>
</dbReference>
<dbReference type="PANTHER" id="PTHR10003">
    <property type="entry name" value="SUPEROXIDE DISMUTASE CU-ZN -RELATED"/>
    <property type="match status" value="1"/>
</dbReference>
<reference evidence="10 11" key="1">
    <citation type="submission" date="2021-08" db="EMBL/GenBank/DDBJ databases">
        <title>Draft Genome Sequence of Phanerochaete sordida strain YK-624.</title>
        <authorList>
            <person name="Mori T."/>
            <person name="Dohra H."/>
            <person name="Suzuki T."/>
            <person name="Kawagishi H."/>
            <person name="Hirai H."/>
        </authorList>
    </citation>
    <scope>NUCLEOTIDE SEQUENCE [LARGE SCALE GENOMIC DNA]</scope>
    <source>
        <strain evidence="10 11">YK-624</strain>
    </source>
</reference>
<dbReference type="EC" id="1.15.1.1" evidence="7"/>
<feature type="transmembrane region" description="Helical" evidence="8">
    <location>
        <begin position="12"/>
        <end position="32"/>
    </location>
</feature>
<evidence type="ECO:0000256" key="8">
    <source>
        <dbReference type="SAM" id="Phobius"/>
    </source>
</evidence>
<evidence type="ECO:0000313" key="11">
    <source>
        <dbReference type="Proteomes" id="UP000703269"/>
    </source>
</evidence>
<gene>
    <name evidence="10" type="ORF">PsYK624_147460</name>
</gene>
<proteinExistence type="inferred from homology"/>
<evidence type="ECO:0000256" key="4">
    <source>
        <dbReference type="ARBA" id="ARBA00022862"/>
    </source>
</evidence>
<evidence type="ECO:0000256" key="5">
    <source>
        <dbReference type="ARBA" id="ARBA00023002"/>
    </source>
</evidence>
<keyword evidence="11" id="KW-1185">Reference proteome</keyword>
<evidence type="ECO:0000256" key="3">
    <source>
        <dbReference type="ARBA" id="ARBA00022833"/>
    </source>
</evidence>
<evidence type="ECO:0000256" key="1">
    <source>
        <dbReference type="ARBA" id="ARBA00010457"/>
    </source>
</evidence>
<dbReference type="FunFam" id="2.60.40.200:FF:000001">
    <property type="entry name" value="Superoxide dismutase [Cu-Zn]"/>
    <property type="match status" value="1"/>
</dbReference>
<dbReference type="PROSITE" id="PS00087">
    <property type="entry name" value="SOD_CU_ZN_1"/>
    <property type="match status" value="1"/>
</dbReference>
<comment type="cofactor">
    <cofactor evidence="7">
        <name>Zn(2+)</name>
        <dbReference type="ChEBI" id="CHEBI:29105"/>
    </cofactor>
    <text evidence="7">Binds 1 zinc ion per subunit.</text>
</comment>
<name>A0A9P3LLB3_9APHY</name>
<sequence>MDPYSTKSKTQNKTLFAVLGAVAGVIGLWLLMRPSAPAPLPVITKAVVVLKGDSDTGGTVRFEQVTPLDPVTITGDLKNLDPSAKRGFHIHVSGDLSGGCLSAGAHFNPFSKNHGAPGDKDRHVGDLGNIESNEDGVAKFTFEDKLISLNGPQSIIGRSIVLHAGTDDLGRGDNEESLKTGNAGGRAACGVIGIAV</sequence>
<comment type="function">
    <text evidence="7">Destroys radicals which are normally produced within the cells and which are toxic to biological systems.</text>
</comment>
<accession>A0A9P3LLB3</accession>
<keyword evidence="6 7" id="KW-0186">Copper</keyword>
<evidence type="ECO:0000256" key="6">
    <source>
        <dbReference type="ARBA" id="ARBA00023008"/>
    </source>
</evidence>
<evidence type="ECO:0000313" key="10">
    <source>
        <dbReference type="EMBL" id="GJE98514.1"/>
    </source>
</evidence>
<evidence type="ECO:0000259" key="9">
    <source>
        <dbReference type="Pfam" id="PF00080"/>
    </source>
</evidence>
<comment type="catalytic activity">
    <reaction evidence="7">
        <text>2 superoxide + 2 H(+) = H2O2 + O2</text>
        <dbReference type="Rhea" id="RHEA:20696"/>
        <dbReference type="ChEBI" id="CHEBI:15378"/>
        <dbReference type="ChEBI" id="CHEBI:15379"/>
        <dbReference type="ChEBI" id="CHEBI:16240"/>
        <dbReference type="ChEBI" id="CHEBI:18421"/>
        <dbReference type="EC" id="1.15.1.1"/>
    </reaction>
</comment>
<protein>
    <recommendedName>
        <fullName evidence="7">Superoxide dismutase [Cu-Zn]</fullName>
        <ecNumber evidence="7">1.15.1.1</ecNumber>
    </recommendedName>
</protein>
<dbReference type="InterPro" id="IPR018152">
    <property type="entry name" value="SOD_Cu/Zn_BS"/>
</dbReference>
<keyword evidence="8" id="KW-1133">Transmembrane helix</keyword>
<dbReference type="InterPro" id="IPR036423">
    <property type="entry name" value="SOD-like_Cu/Zn_dom_sf"/>
</dbReference>
<keyword evidence="3 7" id="KW-0862">Zinc</keyword>
<dbReference type="InterPro" id="IPR024134">
    <property type="entry name" value="SOD_Cu/Zn_/chaperone"/>
</dbReference>
<keyword evidence="4" id="KW-0049">Antioxidant</keyword>
<keyword evidence="2 7" id="KW-0479">Metal-binding</keyword>
<keyword evidence="5 7" id="KW-0560">Oxidoreductase</keyword>
<comment type="similarity">
    <text evidence="1 7">Belongs to the Cu-Zn superoxide dismutase family.</text>
</comment>
<dbReference type="Proteomes" id="UP000703269">
    <property type="component" value="Unassembled WGS sequence"/>
</dbReference>
<keyword evidence="8" id="KW-0812">Transmembrane</keyword>
<organism evidence="10 11">
    <name type="scientific">Phanerochaete sordida</name>
    <dbReference type="NCBI Taxonomy" id="48140"/>
    <lineage>
        <taxon>Eukaryota</taxon>
        <taxon>Fungi</taxon>
        <taxon>Dikarya</taxon>
        <taxon>Basidiomycota</taxon>
        <taxon>Agaricomycotina</taxon>
        <taxon>Agaricomycetes</taxon>
        <taxon>Polyporales</taxon>
        <taxon>Phanerochaetaceae</taxon>
        <taxon>Phanerochaete</taxon>
    </lineage>
</organism>
<dbReference type="Pfam" id="PF00080">
    <property type="entry name" value="Sod_Cu"/>
    <property type="match status" value="1"/>
</dbReference>
<evidence type="ECO:0000256" key="7">
    <source>
        <dbReference type="RuleBase" id="RU000393"/>
    </source>
</evidence>
<dbReference type="PROSITE" id="PS00332">
    <property type="entry name" value="SOD_CU_ZN_2"/>
    <property type="match status" value="1"/>
</dbReference>
<dbReference type="SUPFAM" id="SSF49329">
    <property type="entry name" value="Cu,Zn superoxide dismutase-like"/>
    <property type="match status" value="1"/>
</dbReference>
<dbReference type="CDD" id="cd00305">
    <property type="entry name" value="Cu-Zn_Superoxide_Dismutase"/>
    <property type="match status" value="1"/>
</dbReference>
<evidence type="ECO:0000256" key="2">
    <source>
        <dbReference type="ARBA" id="ARBA00022723"/>
    </source>
</evidence>
<feature type="domain" description="Superoxide dismutase copper/zinc binding" evidence="9">
    <location>
        <begin position="58"/>
        <end position="192"/>
    </location>
</feature>
<keyword evidence="8" id="KW-0472">Membrane</keyword>
<comment type="caution">
    <text evidence="10">The sequence shown here is derived from an EMBL/GenBank/DDBJ whole genome shotgun (WGS) entry which is preliminary data.</text>
</comment>
<dbReference type="Gene3D" id="2.60.40.200">
    <property type="entry name" value="Superoxide dismutase, copper/zinc binding domain"/>
    <property type="match status" value="1"/>
</dbReference>
<dbReference type="OrthoDB" id="2015551at2759"/>
<dbReference type="EMBL" id="BPQB01000089">
    <property type="protein sequence ID" value="GJE98514.1"/>
    <property type="molecule type" value="Genomic_DNA"/>
</dbReference>
<dbReference type="InterPro" id="IPR001424">
    <property type="entry name" value="SOD_Cu_Zn_dom"/>
</dbReference>
<comment type="cofactor">
    <cofactor evidence="7">
        <name>Cu cation</name>
        <dbReference type="ChEBI" id="CHEBI:23378"/>
    </cofactor>
    <text evidence="7">Binds 1 copper ion per subunit.</text>
</comment>
<dbReference type="GO" id="GO:0004784">
    <property type="term" value="F:superoxide dismutase activity"/>
    <property type="evidence" value="ECO:0007669"/>
    <property type="project" value="UniProtKB-EC"/>
</dbReference>